<sequence>MKTKKRNVAINDLEAGMIAVKNIMYDNKVLIAEGIPITEMAISKLKERYLYNKIEVYAEPNADELKEEEMERVEESFNELTGDLQKIFNGMDNLQVSGIEEVRNFAIKVKSEMDPANLIIKNIVLHGSGMDTVYRHGVNVSALSLILGKWIGLNEVQLNLLVYSAILHDFGKTKINNKVLCKEGKLTQNELKDIKSHPLVAYNYISKIPFLDKTVSQGVLLHHEREDGSGYPLGIKGEKIPTFAKIIAIADVFDAINSRRPYREKRKPFEALAIIQKEELGKLDYEYCKLFTNHIVNFYIGEKALLNDGRVCKIIKVDPDNLNAPLLFDENEFIDLKVRKDLYVEELLI</sequence>
<name>A0A1W1XV32_9CLOT</name>
<evidence type="ECO:0000259" key="1">
    <source>
        <dbReference type="PROSITE" id="PS51832"/>
    </source>
</evidence>
<evidence type="ECO:0000313" key="3">
    <source>
        <dbReference type="Proteomes" id="UP000192468"/>
    </source>
</evidence>
<dbReference type="PANTHER" id="PTHR43155:SF2">
    <property type="entry name" value="CYCLIC DI-GMP PHOSPHODIESTERASE PA4108"/>
    <property type="match status" value="1"/>
</dbReference>
<dbReference type="EMBL" id="FWXH01000017">
    <property type="protein sequence ID" value="SMC27388.1"/>
    <property type="molecule type" value="Genomic_DNA"/>
</dbReference>
<accession>A0A1W1XV32</accession>
<dbReference type="OrthoDB" id="9804747at2"/>
<dbReference type="InterPro" id="IPR003607">
    <property type="entry name" value="HD/PDEase_dom"/>
</dbReference>
<dbReference type="Pfam" id="PF13487">
    <property type="entry name" value="HD_5"/>
    <property type="match status" value="1"/>
</dbReference>
<organism evidence="2 3">
    <name type="scientific">Clostridium acidisoli DSM 12555</name>
    <dbReference type="NCBI Taxonomy" id="1121291"/>
    <lineage>
        <taxon>Bacteria</taxon>
        <taxon>Bacillati</taxon>
        <taxon>Bacillota</taxon>
        <taxon>Clostridia</taxon>
        <taxon>Eubacteriales</taxon>
        <taxon>Clostridiaceae</taxon>
        <taxon>Clostridium</taxon>
    </lineage>
</organism>
<dbReference type="STRING" id="1121291.SAMN02745134_03152"/>
<feature type="domain" description="HD-GYP" evidence="1">
    <location>
        <begin position="111"/>
        <end position="307"/>
    </location>
</feature>
<evidence type="ECO:0000313" key="2">
    <source>
        <dbReference type="EMBL" id="SMC27388.1"/>
    </source>
</evidence>
<dbReference type="Proteomes" id="UP000192468">
    <property type="component" value="Unassembled WGS sequence"/>
</dbReference>
<dbReference type="AlphaFoldDB" id="A0A1W1XV32"/>
<dbReference type="PANTHER" id="PTHR43155">
    <property type="entry name" value="CYCLIC DI-GMP PHOSPHODIESTERASE PA4108-RELATED"/>
    <property type="match status" value="1"/>
</dbReference>
<protein>
    <submittedName>
        <fullName evidence="2">HD-GYP domain, c-di-GMP phosphodiesterase class II (Or its inactivated variant)</fullName>
    </submittedName>
</protein>
<dbReference type="CDD" id="cd00077">
    <property type="entry name" value="HDc"/>
    <property type="match status" value="1"/>
</dbReference>
<proteinExistence type="predicted"/>
<dbReference type="SUPFAM" id="SSF109604">
    <property type="entry name" value="HD-domain/PDEase-like"/>
    <property type="match status" value="1"/>
</dbReference>
<keyword evidence="3" id="KW-1185">Reference proteome</keyword>
<dbReference type="Gene3D" id="1.10.3210.10">
    <property type="entry name" value="Hypothetical protein af1432"/>
    <property type="match status" value="1"/>
</dbReference>
<dbReference type="SMART" id="SM00471">
    <property type="entry name" value="HDc"/>
    <property type="match status" value="1"/>
</dbReference>
<dbReference type="InterPro" id="IPR037522">
    <property type="entry name" value="HD_GYP_dom"/>
</dbReference>
<dbReference type="RefSeq" id="WP_084117096.1">
    <property type="nucleotide sequence ID" value="NZ_FWXH01000017.1"/>
</dbReference>
<reference evidence="2 3" key="1">
    <citation type="submission" date="2017-04" db="EMBL/GenBank/DDBJ databases">
        <authorList>
            <person name="Afonso C.L."/>
            <person name="Miller P.J."/>
            <person name="Scott M.A."/>
            <person name="Spackman E."/>
            <person name="Goraichik I."/>
            <person name="Dimitrov K.M."/>
            <person name="Suarez D.L."/>
            <person name="Swayne D.E."/>
        </authorList>
    </citation>
    <scope>NUCLEOTIDE SEQUENCE [LARGE SCALE GENOMIC DNA]</scope>
    <source>
        <strain evidence="2 3">DSM 12555</strain>
    </source>
</reference>
<gene>
    <name evidence="2" type="ORF">SAMN02745134_03152</name>
</gene>
<dbReference type="PROSITE" id="PS51832">
    <property type="entry name" value="HD_GYP"/>
    <property type="match status" value="1"/>
</dbReference>